<dbReference type="InterPro" id="IPR006118">
    <property type="entry name" value="Recombinase_CS"/>
</dbReference>
<evidence type="ECO:0000256" key="3">
    <source>
        <dbReference type="ARBA" id="ARBA00023172"/>
    </source>
</evidence>
<organism evidence="9 10">
    <name type="scientific">Nitrococcus mobilis Nb-231</name>
    <dbReference type="NCBI Taxonomy" id="314278"/>
    <lineage>
        <taxon>Bacteria</taxon>
        <taxon>Pseudomonadati</taxon>
        <taxon>Pseudomonadota</taxon>
        <taxon>Gammaproteobacteria</taxon>
        <taxon>Chromatiales</taxon>
        <taxon>Ectothiorhodospiraceae</taxon>
        <taxon>Nitrococcus</taxon>
    </lineage>
</organism>
<dbReference type="Gene3D" id="3.90.1750.20">
    <property type="entry name" value="Putative Large Serine Recombinase, Chain B, Domain 2"/>
    <property type="match status" value="1"/>
</dbReference>
<dbReference type="Pfam" id="PF13408">
    <property type="entry name" value="Zn_ribbon_recom"/>
    <property type="match status" value="1"/>
</dbReference>
<sequence length="624" mass="70456">MKIAAIYARVSSDQQKGANTIASQTAALIEFAREQGFTVPDEWIIEDEGFSGASLLRPGLERLRDLAAEGQIQAVLIHSPDRLSRKYAYQVLLTEEFARHGVEAIFIKAPHSATPEDQLMLQFQGMIAEYERAQILERSRRGKRHRAKSGEISVLGGAPYGYRYIRKMPETPARYEIDAAEAAVVRLVFEKYTVDGLSIGAIARLLREMGPPTRRRVTRWERSVVWGMLRNPAYKGTACFNKTQVGPRQKVTKPFRLSGRSVHGEKTSAHERPREEWIEVPVPALVSEETFALAAERLADNKRFAPRRTIEPSLVQGLVSCRKCGYALYRASTRTSARKIHYYRCLGSDGWRHLGGSVCDSRPIRQDLLDHIVWQEVMRLIADPGLINAELDRRLDAARASEPTKKRQDAVERDLTRLSKSMDRLVTAYQEDLVSLDELRGRMPELRAREQGLKSELQAIFSQAADRMSFLRLAETLTAFLQRLRESAETLEISDRQRIVRLLVKEVLVDDDTITIRHSIPAQPTTPSASTQPPPSNGNVTIPDQSYLLRSGCQRPPLGDAQLATRLDDLLDQVHDPGVLDPLCDFVQQNRVPNVVEVTRQIDIDHDGHAPQHTAPDFRQSTVW</sequence>
<evidence type="ECO:0000259" key="7">
    <source>
        <dbReference type="PROSITE" id="PS51736"/>
    </source>
</evidence>
<evidence type="ECO:0000259" key="8">
    <source>
        <dbReference type="PROSITE" id="PS51737"/>
    </source>
</evidence>
<feature type="region of interest" description="Disordered" evidence="6">
    <location>
        <begin position="605"/>
        <end position="624"/>
    </location>
</feature>
<keyword evidence="1" id="KW-0229">DNA integration</keyword>
<dbReference type="PANTHER" id="PTHR30461:SF23">
    <property type="entry name" value="DNA RECOMBINASE-RELATED"/>
    <property type="match status" value="1"/>
</dbReference>
<dbReference type="Proteomes" id="UP000003374">
    <property type="component" value="Unassembled WGS sequence"/>
</dbReference>
<dbReference type="Gene3D" id="3.40.50.1390">
    <property type="entry name" value="Resolvase, N-terminal catalytic domain"/>
    <property type="match status" value="1"/>
</dbReference>
<feature type="domain" description="Recombinase" evidence="8">
    <location>
        <begin position="159"/>
        <end position="304"/>
    </location>
</feature>
<dbReference type="PROSITE" id="PS00397">
    <property type="entry name" value="RECOMBINASES_1"/>
    <property type="match status" value="1"/>
</dbReference>
<accession>A4BP41</accession>
<keyword evidence="2" id="KW-0238">DNA-binding</keyword>
<feature type="region of interest" description="Disordered" evidence="6">
    <location>
        <begin position="518"/>
        <end position="539"/>
    </location>
</feature>
<dbReference type="eggNOG" id="COG1961">
    <property type="taxonomic scope" value="Bacteria"/>
</dbReference>
<dbReference type="GO" id="GO:0000150">
    <property type="term" value="F:DNA strand exchange activity"/>
    <property type="evidence" value="ECO:0007669"/>
    <property type="project" value="InterPro"/>
</dbReference>
<dbReference type="AlphaFoldDB" id="A4BP41"/>
<dbReference type="CDD" id="cd00338">
    <property type="entry name" value="Ser_Recombinase"/>
    <property type="match status" value="1"/>
</dbReference>
<dbReference type="SUPFAM" id="SSF53041">
    <property type="entry name" value="Resolvase-like"/>
    <property type="match status" value="1"/>
</dbReference>
<dbReference type="GO" id="GO:0003677">
    <property type="term" value="F:DNA binding"/>
    <property type="evidence" value="ECO:0007669"/>
    <property type="project" value="UniProtKB-KW"/>
</dbReference>
<evidence type="ECO:0000256" key="5">
    <source>
        <dbReference type="PROSITE-ProRule" id="PRU10137"/>
    </source>
</evidence>
<evidence type="ECO:0000256" key="1">
    <source>
        <dbReference type="ARBA" id="ARBA00022908"/>
    </source>
</evidence>
<dbReference type="Pfam" id="PF00239">
    <property type="entry name" value="Resolvase"/>
    <property type="match status" value="1"/>
</dbReference>
<evidence type="ECO:0000256" key="2">
    <source>
        <dbReference type="ARBA" id="ARBA00023125"/>
    </source>
</evidence>
<dbReference type="PANTHER" id="PTHR30461">
    <property type="entry name" value="DNA-INVERTASE FROM LAMBDOID PROPHAGE"/>
    <property type="match status" value="1"/>
</dbReference>
<feature type="compositionally biased region" description="Low complexity" evidence="6">
    <location>
        <begin position="521"/>
        <end position="531"/>
    </location>
</feature>
<dbReference type="InterPro" id="IPR006119">
    <property type="entry name" value="Resolv_N"/>
</dbReference>
<protein>
    <submittedName>
        <fullName evidence="9">DNA invertase</fullName>
    </submittedName>
</protein>
<feature type="active site" description="O-(5'-phospho-DNA)-serine intermediate" evidence="4 5">
    <location>
        <position position="11"/>
    </location>
</feature>
<dbReference type="SMART" id="SM00857">
    <property type="entry name" value="Resolvase"/>
    <property type="match status" value="1"/>
</dbReference>
<dbReference type="HOGENOM" id="CLU_010686_18_3_6"/>
<dbReference type="InterPro" id="IPR050639">
    <property type="entry name" value="SSR_resolvase"/>
</dbReference>
<keyword evidence="3" id="KW-0233">DNA recombination</keyword>
<dbReference type="PROSITE" id="PS51736">
    <property type="entry name" value="RECOMBINASES_3"/>
    <property type="match status" value="1"/>
</dbReference>
<evidence type="ECO:0000256" key="4">
    <source>
        <dbReference type="PIRSR" id="PIRSR606118-50"/>
    </source>
</evidence>
<reference evidence="9 10" key="1">
    <citation type="submission" date="2006-02" db="EMBL/GenBank/DDBJ databases">
        <authorList>
            <person name="Waterbury J."/>
            <person name="Ferriera S."/>
            <person name="Johnson J."/>
            <person name="Kravitz S."/>
            <person name="Halpern A."/>
            <person name="Remington K."/>
            <person name="Beeson K."/>
            <person name="Tran B."/>
            <person name="Rogers Y.-H."/>
            <person name="Friedman R."/>
            <person name="Venter J.C."/>
        </authorList>
    </citation>
    <scope>NUCLEOTIDE SEQUENCE [LARGE SCALE GENOMIC DNA]</scope>
    <source>
        <strain evidence="9 10">Nb-231</strain>
    </source>
</reference>
<dbReference type="InterPro" id="IPR038109">
    <property type="entry name" value="DNA_bind_recomb_sf"/>
</dbReference>
<evidence type="ECO:0000313" key="10">
    <source>
        <dbReference type="Proteomes" id="UP000003374"/>
    </source>
</evidence>
<dbReference type="PROSITE" id="PS51737">
    <property type="entry name" value="RECOMBINASE_DNA_BIND"/>
    <property type="match status" value="1"/>
</dbReference>
<feature type="domain" description="Resolvase/invertase-type recombinase catalytic" evidence="7">
    <location>
        <begin position="3"/>
        <end position="150"/>
    </location>
</feature>
<dbReference type="InterPro" id="IPR025827">
    <property type="entry name" value="Zn_ribbon_recom_dom"/>
</dbReference>
<dbReference type="Pfam" id="PF07508">
    <property type="entry name" value="Recombinase"/>
    <property type="match status" value="1"/>
</dbReference>
<keyword evidence="10" id="KW-1185">Reference proteome</keyword>
<evidence type="ECO:0000256" key="6">
    <source>
        <dbReference type="SAM" id="MobiDB-lite"/>
    </source>
</evidence>
<evidence type="ECO:0000313" key="9">
    <source>
        <dbReference type="EMBL" id="EAR22342.1"/>
    </source>
</evidence>
<dbReference type="InterPro" id="IPR011109">
    <property type="entry name" value="DNA_bind_recombinase_dom"/>
</dbReference>
<dbReference type="GO" id="GO:0015074">
    <property type="term" value="P:DNA integration"/>
    <property type="evidence" value="ECO:0007669"/>
    <property type="project" value="UniProtKB-KW"/>
</dbReference>
<comment type="caution">
    <text evidence="9">The sequence shown here is derived from an EMBL/GenBank/DDBJ whole genome shotgun (WGS) entry which is preliminary data.</text>
</comment>
<dbReference type="InterPro" id="IPR036162">
    <property type="entry name" value="Resolvase-like_N_sf"/>
</dbReference>
<name>A4BP41_9GAMM</name>
<dbReference type="STRING" id="314278.NB231_11419"/>
<dbReference type="EMBL" id="AAOF01000003">
    <property type="protein sequence ID" value="EAR22342.1"/>
    <property type="molecule type" value="Genomic_DNA"/>
</dbReference>
<gene>
    <name evidence="9" type="ORF">NB231_11419</name>
</gene>
<proteinExistence type="predicted"/>